<dbReference type="OrthoDB" id="8227137at2759"/>
<protein>
    <submittedName>
        <fullName evidence="1">Uncharacterized protein</fullName>
    </submittedName>
</protein>
<name>A0A6G0ZJY4_APHCR</name>
<feature type="non-terminal residue" evidence="1">
    <location>
        <position position="1"/>
    </location>
</feature>
<proteinExistence type="predicted"/>
<dbReference type="EMBL" id="VUJU01000325">
    <property type="protein sequence ID" value="KAF0771183.1"/>
    <property type="molecule type" value="Genomic_DNA"/>
</dbReference>
<evidence type="ECO:0000313" key="1">
    <source>
        <dbReference type="EMBL" id="KAF0771183.1"/>
    </source>
</evidence>
<dbReference type="AlphaFoldDB" id="A0A6G0ZJY4"/>
<organism evidence="1 2">
    <name type="scientific">Aphis craccivora</name>
    <name type="common">Cowpea aphid</name>
    <dbReference type="NCBI Taxonomy" id="307492"/>
    <lineage>
        <taxon>Eukaryota</taxon>
        <taxon>Metazoa</taxon>
        <taxon>Ecdysozoa</taxon>
        <taxon>Arthropoda</taxon>
        <taxon>Hexapoda</taxon>
        <taxon>Insecta</taxon>
        <taxon>Pterygota</taxon>
        <taxon>Neoptera</taxon>
        <taxon>Paraneoptera</taxon>
        <taxon>Hemiptera</taxon>
        <taxon>Sternorrhyncha</taxon>
        <taxon>Aphidomorpha</taxon>
        <taxon>Aphidoidea</taxon>
        <taxon>Aphididae</taxon>
        <taxon>Aphidini</taxon>
        <taxon>Aphis</taxon>
        <taxon>Aphis</taxon>
    </lineage>
</organism>
<dbReference type="Proteomes" id="UP000478052">
    <property type="component" value="Unassembled WGS sequence"/>
</dbReference>
<sequence>FLYSILNGSIDVPKLFAAIPFIISSHFSRNQSQFYVRTHNTCYGHNHTLHSMLRAANINKSLDHYTY</sequence>
<gene>
    <name evidence="1" type="ORF">FWK35_00011294</name>
</gene>
<comment type="caution">
    <text evidence="1">The sequence shown here is derived from an EMBL/GenBank/DDBJ whole genome shotgun (WGS) entry which is preliminary data.</text>
</comment>
<reference evidence="1 2" key="1">
    <citation type="submission" date="2019-08" db="EMBL/GenBank/DDBJ databases">
        <title>Whole genome of Aphis craccivora.</title>
        <authorList>
            <person name="Voronova N.V."/>
            <person name="Shulinski R.S."/>
            <person name="Bandarenka Y.V."/>
            <person name="Zhorov D.G."/>
            <person name="Warner D."/>
        </authorList>
    </citation>
    <scope>NUCLEOTIDE SEQUENCE [LARGE SCALE GENOMIC DNA]</scope>
    <source>
        <strain evidence="1">180601</strain>
        <tissue evidence="1">Whole Body</tissue>
    </source>
</reference>
<evidence type="ECO:0000313" key="2">
    <source>
        <dbReference type="Proteomes" id="UP000478052"/>
    </source>
</evidence>
<accession>A0A6G0ZJY4</accession>
<keyword evidence="2" id="KW-1185">Reference proteome</keyword>